<dbReference type="AlphaFoldDB" id="A0A0E0CBI9"/>
<keyword evidence="3" id="KW-1185">Reference proteome</keyword>
<proteinExistence type="predicted"/>
<feature type="region of interest" description="Disordered" evidence="1">
    <location>
        <begin position="29"/>
        <end position="60"/>
    </location>
</feature>
<evidence type="ECO:0000256" key="1">
    <source>
        <dbReference type="SAM" id="MobiDB-lite"/>
    </source>
</evidence>
<name>A0A0E0CBI9_9ORYZ</name>
<accession>A0A0E0CBI9</accession>
<dbReference type="EnsemblPlants" id="OMERI01G37330.1">
    <property type="protein sequence ID" value="OMERI01G37330.1"/>
    <property type="gene ID" value="OMERI01G37330"/>
</dbReference>
<evidence type="ECO:0000313" key="2">
    <source>
        <dbReference type="EnsemblPlants" id="OMERI01G37330.1"/>
    </source>
</evidence>
<organism evidence="2">
    <name type="scientific">Oryza meridionalis</name>
    <dbReference type="NCBI Taxonomy" id="40149"/>
    <lineage>
        <taxon>Eukaryota</taxon>
        <taxon>Viridiplantae</taxon>
        <taxon>Streptophyta</taxon>
        <taxon>Embryophyta</taxon>
        <taxon>Tracheophyta</taxon>
        <taxon>Spermatophyta</taxon>
        <taxon>Magnoliopsida</taxon>
        <taxon>Liliopsida</taxon>
        <taxon>Poales</taxon>
        <taxon>Poaceae</taxon>
        <taxon>BOP clade</taxon>
        <taxon>Oryzoideae</taxon>
        <taxon>Oryzeae</taxon>
        <taxon>Oryzinae</taxon>
        <taxon>Oryza</taxon>
    </lineage>
</organism>
<feature type="region of interest" description="Disordered" evidence="1">
    <location>
        <begin position="82"/>
        <end position="110"/>
    </location>
</feature>
<sequence>MAREGSRRVVVRGIGSRRFDDSARLHVATVRQDSRRTPAGEAHGGRQGKAQGITRPAPASWKVAPRSRRWWWAASWWRNKEEEVEGTNNNEGNKKGPAVGIEFLPTNHQEPFSPTATLLPIGHRPSPSSCHPSCTSAACAARHHATLPPTASLEA</sequence>
<reference evidence="2" key="2">
    <citation type="submission" date="2018-05" db="EMBL/GenBank/DDBJ databases">
        <title>OmerRS3 (Oryza meridionalis Reference Sequence Version 3).</title>
        <authorList>
            <person name="Zhang J."/>
            <person name="Kudrna D."/>
            <person name="Lee S."/>
            <person name="Talag J."/>
            <person name="Welchert J."/>
            <person name="Wing R.A."/>
        </authorList>
    </citation>
    <scope>NUCLEOTIDE SEQUENCE [LARGE SCALE GENOMIC DNA]</scope>
    <source>
        <strain evidence="2">cv. OR44</strain>
    </source>
</reference>
<dbReference type="HOGENOM" id="CLU_1698289_0_0_1"/>
<evidence type="ECO:0000313" key="3">
    <source>
        <dbReference type="Proteomes" id="UP000008021"/>
    </source>
</evidence>
<dbReference type="Gramene" id="OMERI01G37330.1">
    <property type="protein sequence ID" value="OMERI01G37330.1"/>
    <property type="gene ID" value="OMERI01G37330"/>
</dbReference>
<reference evidence="2" key="1">
    <citation type="submission" date="2015-04" db="UniProtKB">
        <authorList>
            <consortium name="EnsemblPlants"/>
        </authorList>
    </citation>
    <scope>IDENTIFICATION</scope>
</reference>
<dbReference type="Proteomes" id="UP000008021">
    <property type="component" value="Chromosome 1"/>
</dbReference>
<protein>
    <submittedName>
        <fullName evidence="2">Uncharacterized protein</fullName>
    </submittedName>
</protein>